<dbReference type="RefSeq" id="WP_379737536.1">
    <property type="nucleotide sequence ID" value="NZ_JBHSGW010000001.1"/>
</dbReference>
<feature type="transmembrane region" description="Helical" evidence="1">
    <location>
        <begin position="113"/>
        <end position="132"/>
    </location>
</feature>
<evidence type="ECO:0000256" key="1">
    <source>
        <dbReference type="SAM" id="Phobius"/>
    </source>
</evidence>
<keyword evidence="1" id="KW-1133">Transmembrane helix</keyword>
<feature type="transmembrane region" description="Helical" evidence="1">
    <location>
        <begin position="66"/>
        <end position="89"/>
    </location>
</feature>
<organism evidence="2 3">
    <name type="scientific">Flavobacterium ponti</name>
    <dbReference type="NCBI Taxonomy" id="665133"/>
    <lineage>
        <taxon>Bacteria</taxon>
        <taxon>Pseudomonadati</taxon>
        <taxon>Bacteroidota</taxon>
        <taxon>Flavobacteriia</taxon>
        <taxon>Flavobacteriales</taxon>
        <taxon>Flavobacteriaceae</taxon>
        <taxon>Flavobacterium</taxon>
    </lineage>
</organism>
<gene>
    <name evidence="2" type="ORF">ACFO3U_00920</name>
</gene>
<keyword evidence="1" id="KW-0472">Membrane</keyword>
<feature type="transmembrane region" description="Helical" evidence="1">
    <location>
        <begin position="157"/>
        <end position="175"/>
    </location>
</feature>
<protein>
    <submittedName>
        <fullName evidence="2">Uncharacterized protein</fullName>
    </submittedName>
</protein>
<dbReference type="EMBL" id="JBHSGW010000001">
    <property type="protein sequence ID" value="MFC4738548.1"/>
    <property type="molecule type" value="Genomic_DNA"/>
</dbReference>
<feature type="transmembrane region" description="Helical" evidence="1">
    <location>
        <begin position="21"/>
        <end position="46"/>
    </location>
</feature>
<proteinExistence type="predicted"/>
<reference evidence="3" key="1">
    <citation type="journal article" date="2019" name="Int. J. Syst. Evol. Microbiol.">
        <title>The Global Catalogue of Microorganisms (GCM) 10K type strain sequencing project: providing services to taxonomists for standard genome sequencing and annotation.</title>
        <authorList>
            <consortium name="The Broad Institute Genomics Platform"/>
            <consortium name="The Broad Institute Genome Sequencing Center for Infectious Disease"/>
            <person name="Wu L."/>
            <person name="Ma J."/>
        </authorList>
    </citation>
    <scope>NUCLEOTIDE SEQUENCE [LARGE SCALE GENOMIC DNA]</scope>
    <source>
        <strain evidence="3">CCUG 50349</strain>
    </source>
</reference>
<sequence>MQEERRKISFRDKFIISKFRFWIGLLVSLLLSFSIYIFSVSLRDYLRLLTFTQNYNYLEFTANQLLFYNLFYAFLALIIGQTFFFKIVFDTNKKILEKKIQFKRKKIVHDQNMLLWIFLYWFFKLSIMYGMFNMNSFGLEINHSFSIYEFINFYKEYNYLFILIILVLFLQSWQSMRYFSRNYFKNIFIAFVFISVLAFSFSQINIIPFEAKFSEIKKNNVYIKYNIELSKSNMYENLYHNSITKQLYITKESEIYDLKNKVSGIKNIILCPEDRGYYKIHYKEYLQLNIDEKTPIEFLYKIKKKIYTFTDYEITYSCYPEKLEFSKSYYQDNCVGIYEGSSYLIKNDSILDNYLKYKNRINLKQNDKNEILIENKVFKRSILVEYIKEKILENENYIITIDLKKKALFKDYIQLLSIAREGYFRACEIKAKREELDDYYLYSNIESIIGFHVIDVNAPSYDHMTNILEMHEALNENEK</sequence>
<keyword evidence="3" id="KW-1185">Reference proteome</keyword>
<feature type="transmembrane region" description="Helical" evidence="1">
    <location>
        <begin position="187"/>
        <end position="209"/>
    </location>
</feature>
<keyword evidence="1" id="KW-0812">Transmembrane</keyword>
<accession>A0ABV9NYX6</accession>
<dbReference type="Proteomes" id="UP001595885">
    <property type="component" value="Unassembled WGS sequence"/>
</dbReference>
<name>A0ABV9NYX6_9FLAO</name>
<evidence type="ECO:0000313" key="3">
    <source>
        <dbReference type="Proteomes" id="UP001595885"/>
    </source>
</evidence>
<evidence type="ECO:0000313" key="2">
    <source>
        <dbReference type="EMBL" id="MFC4738548.1"/>
    </source>
</evidence>
<comment type="caution">
    <text evidence="2">The sequence shown here is derived from an EMBL/GenBank/DDBJ whole genome shotgun (WGS) entry which is preliminary data.</text>
</comment>